<proteinExistence type="inferred from homology"/>
<dbReference type="EC" id="3.1.4.-" evidence="2"/>
<evidence type="ECO:0000256" key="1">
    <source>
        <dbReference type="ARBA" id="ARBA00008950"/>
    </source>
</evidence>
<comment type="caution">
    <text evidence="4">The sequence shown here is derived from an EMBL/GenBank/DDBJ whole genome shotgun (WGS) entry which is preliminary data.</text>
</comment>
<dbReference type="InterPro" id="IPR024654">
    <property type="entry name" value="Calcineurin-like_PHP_lpxH"/>
</dbReference>
<evidence type="ECO:0000259" key="3">
    <source>
        <dbReference type="Pfam" id="PF12850"/>
    </source>
</evidence>
<feature type="domain" description="Calcineurin-like phosphoesterase" evidence="3">
    <location>
        <begin position="1"/>
        <end position="150"/>
    </location>
</feature>
<comment type="similarity">
    <text evidence="1 2">Belongs to the metallophosphoesterase superfamily. YfcE family.</text>
</comment>
<organism evidence="4 5">
    <name type="scientific">Catenisphaera adipataccumulans</name>
    <dbReference type="NCBI Taxonomy" id="700500"/>
    <lineage>
        <taxon>Bacteria</taxon>
        <taxon>Bacillati</taxon>
        <taxon>Bacillota</taxon>
        <taxon>Erysipelotrichia</taxon>
        <taxon>Erysipelotrichales</taxon>
        <taxon>Erysipelotrichaceae</taxon>
        <taxon>Catenisphaera</taxon>
    </lineage>
</organism>
<dbReference type="NCBIfam" id="NF006988">
    <property type="entry name" value="PRK09453.1"/>
    <property type="match status" value="1"/>
</dbReference>
<dbReference type="Gene3D" id="3.60.21.10">
    <property type="match status" value="1"/>
</dbReference>
<dbReference type="InterPro" id="IPR029052">
    <property type="entry name" value="Metallo-depent_PP-like"/>
</dbReference>
<name>A0A7W8CXP0_9FIRM</name>
<dbReference type="SUPFAM" id="SSF56300">
    <property type="entry name" value="Metallo-dependent phosphatases"/>
    <property type="match status" value="1"/>
</dbReference>
<dbReference type="Proteomes" id="UP000539953">
    <property type="component" value="Unassembled WGS sequence"/>
</dbReference>
<dbReference type="EMBL" id="JACHHK010000001">
    <property type="protein sequence ID" value="MBB5182343.1"/>
    <property type="molecule type" value="Genomic_DNA"/>
</dbReference>
<keyword evidence="2" id="KW-0479">Metal-binding</keyword>
<gene>
    <name evidence="4" type="ORF">HNQ47_000346</name>
</gene>
<dbReference type="Pfam" id="PF12850">
    <property type="entry name" value="Metallophos_2"/>
    <property type="match status" value="1"/>
</dbReference>
<sequence length="172" mass="19681">MKWMIASDIHGSAYYCKKTIEAFSTEQADRLLLLGDILYHGPRNDLPRDYDPKTVVSFLNGLTDKIFCIRGNCDAEIDQKVLDFPLLPAMAVPYNGHILYVSHGHTPKPELQDGDLYLQGHTHVPTWDTTLNPGSTSIPKKDSRHSYMIWQDNKFVWKDLNTGAVYQTKIWE</sequence>
<dbReference type="GO" id="GO:0016787">
    <property type="term" value="F:hydrolase activity"/>
    <property type="evidence" value="ECO:0007669"/>
    <property type="project" value="UniProtKB-UniRule"/>
</dbReference>
<dbReference type="RefSeq" id="WP_183326924.1">
    <property type="nucleotide sequence ID" value="NZ_JACHHK010000001.1"/>
</dbReference>
<dbReference type="NCBIfam" id="TIGR00040">
    <property type="entry name" value="yfcE"/>
    <property type="match status" value="1"/>
</dbReference>
<keyword evidence="5" id="KW-1185">Reference proteome</keyword>
<evidence type="ECO:0000313" key="5">
    <source>
        <dbReference type="Proteomes" id="UP000539953"/>
    </source>
</evidence>
<comment type="cofactor">
    <cofactor evidence="2">
        <name>a divalent metal cation</name>
        <dbReference type="ChEBI" id="CHEBI:60240"/>
    </cofactor>
</comment>
<dbReference type="GO" id="GO:0046872">
    <property type="term" value="F:metal ion binding"/>
    <property type="evidence" value="ECO:0007669"/>
    <property type="project" value="UniProtKB-KW"/>
</dbReference>
<dbReference type="InterPro" id="IPR000979">
    <property type="entry name" value="Phosphodiesterase_MJ0936/Vps29"/>
</dbReference>
<evidence type="ECO:0000313" key="4">
    <source>
        <dbReference type="EMBL" id="MBB5182343.1"/>
    </source>
</evidence>
<dbReference type="AlphaFoldDB" id="A0A7W8CXP0"/>
<accession>A0A7W8CXP0</accession>
<protein>
    <recommendedName>
        <fullName evidence="2">Phosphoesterase</fullName>
        <ecNumber evidence="2">3.1.4.-</ecNumber>
    </recommendedName>
</protein>
<evidence type="ECO:0000256" key="2">
    <source>
        <dbReference type="RuleBase" id="RU362039"/>
    </source>
</evidence>
<reference evidence="4 5" key="1">
    <citation type="submission" date="2020-08" db="EMBL/GenBank/DDBJ databases">
        <title>Genomic Encyclopedia of Type Strains, Phase IV (KMG-IV): sequencing the most valuable type-strain genomes for metagenomic binning, comparative biology and taxonomic classification.</title>
        <authorList>
            <person name="Goeker M."/>
        </authorList>
    </citation>
    <scope>NUCLEOTIDE SEQUENCE [LARGE SCALE GENOMIC DNA]</scope>
    <source>
        <strain evidence="4 5">DSM 25799</strain>
    </source>
</reference>